<dbReference type="InterPro" id="IPR011991">
    <property type="entry name" value="ArsR-like_HTH"/>
</dbReference>
<sequence>MAKPENKTEFFYNDNGLVAIGSPVKLQILNLLREEPRSFDEIVKFTAKAKSTISVHLNNLRSCELVEENFDPVDRRRKIYYLTSRYMGCSQEPFTEHYRSLLEKVPACGNNRSCFTEILLHALYFGFEAYGIDNTPVVKIIGTDLGRSVSHIFESETPEELLREIGDFLEFQGKCRVTVLVDPPALQIEDNFKARSTPIIGKPFCTLTEGIIEGILKGKLEKEYRVTETECYGSGHKHCLFKITV</sequence>
<dbReference type="RefSeq" id="WP_048119668.1">
    <property type="nucleotide sequence ID" value="NZ_CP009520.1"/>
</dbReference>
<dbReference type="SMART" id="SM00989">
    <property type="entry name" value="V4R"/>
    <property type="match status" value="1"/>
</dbReference>
<dbReference type="HOGENOM" id="CLU_1136066_0_0_2"/>
<dbReference type="Pfam" id="PF01022">
    <property type="entry name" value="HTH_5"/>
    <property type="match status" value="1"/>
</dbReference>
<dbReference type="GO" id="GO:0003700">
    <property type="term" value="F:DNA-binding transcription factor activity"/>
    <property type="evidence" value="ECO:0007669"/>
    <property type="project" value="InterPro"/>
</dbReference>
<dbReference type="PANTHER" id="PTHR35090">
    <property type="entry name" value="DNA-DIRECTED RNA POLYMERASE SUBUNIT I"/>
    <property type="match status" value="1"/>
</dbReference>
<evidence type="ECO:0000259" key="2">
    <source>
        <dbReference type="SMART" id="SM00989"/>
    </source>
</evidence>
<dbReference type="KEGG" id="mvc:MSVAZ_1304"/>
<dbReference type="Gene3D" id="1.10.10.10">
    <property type="entry name" value="Winged helix-like DNA-binding domain superfamily/Winged helix DNA-binding domain"/>
    <property type="match status" value="1"/>
</dbReference>
<gene>
    <name evidence="3" type="ORF">MSVAZ_1304</name>
</gene>
<evidence type="ECO:0000259" key="1">
    <source>
        <dbReference type="SMART" id="SM00418"/>
    </source>
</evidence>
<organism evidence="3 4">
    <name type="scientific">Methanosarcina vacuolata Z-761</name>
    <dbReference type="NCBI Taxonomy" id="1434123"/>
    <lineage>
        <taxon>Archaea</taxon>
        <taxon>Methanobacteriati</taxon>
        <taxon>Methanobacteriota</taxon>
        <taxon>Stenosarchaea group</taxon>
        <taxon>Methanomicrobia</taxon>
        <taxon>Methanosarcinales</taxon>
        <taxon>Methanosarcinaceae</taxon>
        <taxon>Methanosarcina</taxon>
    </lineage>
</organism>
<dbReference type="CDD" id="cd00090">
    <property type="entry name" value="HTH_ARSR"/>
    <property type="match status" value="1"/>
</dbReference>
<evidence type="ECO:0000313" key="3">
    <source>
        <dbReference type="EMBL" id="AKB43573.1"/>
    </source>
</evidence>
<evidence type="ECO:0000313" key="4">
    <source>
        <dbReference type="Proteomes" id="UP000033096"/>
    </source>
</evidence>
<dbReference type="EMBL" id="CP009520">
    <property type="protein sequence ID" value="AKB43573.1"/>
    <property type="molecule type" value="Genomic_DNA"/>
</dbReference>
<reference evidence="3 4" key="1">
    <citation type="submission" date="2014-07" db="EMBL/GenBank/DDBJ databases">
        <title>Methanogenic archaea and the global carbon cycle.</title>
        <authorList>
            <person name="Henriksen J.R."/>
            <person name="Luke J."/>
            <person name="Reinhart S."/>
            <person name="Benedict M.N."/>
            <person name="Youngblut N.D."/>
            <person name="Metcalf M.E."/>
            <person name="Whitaker R.J."/>
            <person name="Metcalf W.W."/>
        </authorList>
    </citation>
    <scope>NUCLEOTIDE SEQUENCE [LARGE SCALE GENOMIC DNA]</scope>
    <source>
        <strain evidence="3 4">Z-761</strain>
    </source>
</reference>
<dbReference type="AlphaFoldDB" id="A0A0E3Q5A5"/>
<dbReference type="InterPro" id="IPR036388">
    <property type="entry name" value="WH-like_DNA-bd_sf"/>
</dbReference>
<dbReference type="InterPro" id="IPR024096">
    <property type="entry name" value="NO_sig/Golgi_transp_ligand-bd"/>
</dbReference>
<feature type="domain" description="HTH arsR-type" evidence="1">
    <location>
        <begin position="15"/>
        <end position="91"/>
    </location>
</feature>
<dbReference type="InterPro" id="IPR036390">
    <property type="entry name" value="WH_DNA-bd_sf"/>
</dbReference>
<dbReference type="SUPFAM" id="SSF111126">
    <property type="entry name" value="Ligand-binding domain in the NO signalling and Golgi transport"/>
    <property type="match status" value="1"/>
</dbReference>
<dbReference type="SUPFAM" id="SSF46785">
    <property type="entry name" value="Winged helix' DNA-binding domain"/>
    <property type="match status" value="1"/>
</dbReference>
<dbReference type="PANTHER" id="PTHR35090:SF2">
    <property type="entry name" value="ARSR FAMILY TRANSCRIPTIONAL REGULATOR"/>
    <property type="match status" value="1"/>
</dbReference>
<proteinExistence type="predicted"/>
<dbReference type="GeneID" id="24809724"/>
<dbReference type="Pfam" id="PF02830">
    <property type="entry name" value="V4R"/>
    <property type="match status" value="1"/>
</dbReference>
<feature type="domain" description="4-vinyl reductase 4VR" evidence="2">
    <location>
        <begin position="183"/>
        <end position="245"/>
    </location>
</feature>
<evidence type="ECO:0008006" key="5">
    <source>
        <dbReference type="Google" id="ProtNLM"/>
    </source>
</evidence>
<accession>A0A0E3Q5A5</accession>
<name>A0A0E3Q5A5_9EURY</name>
<dbReference type="PATRIC" id="fig|1434123.4.peg.1553"/>
<protein>
    <recommendedName>
        <fullName evidence="5">Transcriptional regulator, ArsR family</fullName>
    </recommendedName>
</protein>
<dbReference type="InterPro" id="IPR004096">
    <property type="entry name" value="V4R"/>
</dbReference>
<dbReference type="InterPro" id="IPR001845">
    <property type="entry name" value="HTH_ArsR_DNA-bd_dom"/>
</dbReference>
<keyword evidence="4" id="KW-1185">Reference proteome</keyword>
<dbReference type="Gene3D" id="3.30.1380.20">
    <property type="entry name" value="Trafficking protein particle complex subunit 3"/>
    <property type="match status" value="1"/>
</dbReference>
<dbReference type="SMART" id="SM00418">
    <property type="entry name" value="HTH_ARSR"/>
    <property type="match status" value="1"/>
</dbReference>
<dbReference type="STRING" id="1434123.MSVAZ_1304"/>
<dbReference type="Proteomes" id="UP000033096">
    <property type="component" value="Chromosome"/>
</dbReference>